<protein>
    <submittedName>
        <fullName evidence="1">Uncharacterized protein</fullName>
    </submittedName>
</protein>
<sequence>MVLGQFPGGFGGGDRVQAAGLGCLGGRGETGMAQLLGGFGLGPQAAGTPVACSAQRGALFVGGLVGEVGGAQPAAVRVADLDLVKVVRHATDSDLAACLSGHPVGDVVAVAEADAVAGDGAGAAVVLEREGPQVGGGDVVERGRIGLPGLKRGRAVKCGRVVFGVPPLCPGQQLLGERLEGQRRGRL</sequence>
<evidence type="ECO:0000313" key="2">
    <source>
        <dbReference type="Proteomes" id="UP000195880"/>
    </source>
</evidence>
<organism evidence="1 2">
    <name type="scientific">Streptomyces alboflavus</name>
    <dbReference type="NCBI Taxonomy" id="67267"/>
    <lineage>
        <taxon>Bacteria</taxon>
        <taxon>Bacillati</taxon>
        <taxon>Actinomycetota</taxon>
        <taxon>Actinomycetes</taxon>
        <taxon>Kitasatosporales</taxon>
        <taxon>Streptomycetaceae</taxon>
        <taxon>Streptomyces</taxon>
    </lineage>
</organism>
<dbReference type="AlphaFoldDB" id="A0A1Z1W2J8"/>
<evidence type="ECO:0000313" key="1">
    <source>
        <dbReference type="EMBL" id="ARX80635.1"/>
    </source>
</evidence>
<keyword evidence="2" id="KW-1185">Reference proteome</keyword>
<reference evidence="1 2" key="1">
    <citation type="submission" date="2017-05" db="EMBL/GenBank/DDBJ databases">
        <title>Streptomyces alboflavus Genome sequencing and assembly.</title>
        <authorList>
            <person name="Wang Y."/>
            <person name="Du B."/>
            <person name="Ding Y."/>
            <person name="Liu H."/>
            <person name="Hou Q."/>
            <person name="Liu K."/>
            <person name="Wang C."/>
            <person name="Yao L."/>
        </authorList>
    </citation>
    <scope>NUCLEOTIDE SEQUENCE [LARGE SCALE GENOMIC DNA]</scope>
    <source>
        <strain evidence="1 2">MDJK44</strain>
    </source>
</reference>
<gene>
    <name evidence="1" type="ORF">SMD44_00033</name>
</gene>
<dbReference type="Proteomes" id="UP000195880">
    <property type="component" value="Chromosome"/>
</dbReference>
<name>A0A1Z1W2J8_9ACTN</name>
<dbReference type="EMBL" id="CP021748">
    <property type="protein sequence ID" value="ARX80635.1"/>
    <property type="molecule type" value="Genomic_DNA"/>
</dbReference>
<proteinExistence type="predicted"/>
<dbReference type="KEGG" id="salf:SMD44_00033"/>
<accession>A0A1Z1W2J8</accession>